<dbReference type="Proteomes" id="UP000663828">
    <property type="component" value="Unassembled WGS sequence"/>
</dbReference>
<evidence type="ECO:0000313" key="3">
    <source>
        <dbReference type="Proteomes" id="UP000663828"/>
    </source>
</evidence>
<gene>
    <name evidence="1" type="ORF">EDS130_LOCUS15908</name>
    <name evidence="2" type="ORF">XAT740_LOCUS20678</name>
</gene>
<keyword evidence="3" id="KW-1185">Reference proteome</keyword>
<organism evidence="1 4">
    <name type="scientific">Adineta ricciae</name>
    <name type="common">Rotifer</name>
    <dbReference type="NCBI Taxonomy" id="249248"/>
    <lineage>
        <taxon>Eukaryota</taxon>
        <taxon>Metazoa</taxon>
        <taxon>Spiralia</taxon>
        <taxon>Gnathifera</taxon>
        <taxon>Rotifera</taxon>
        <taxon>Eurotatoria</taxon>
        <taxon>Bdelloidea</taxon>
        <taxon>Adinetida</taxon>
        <taxon>Adinetidae</taxon>
        <taxon>Adineta</taxon>
    </lineage>
</organism>
<evidence type="ECO:0000313" key="1">
    <source>
        <dbReference type="EMBL" id="CAF1021274.1"/>
    </source>
</evidence>
<dbReference type="Proteomes" id="UP000663852">
    <property type="component" value="Unassembled WGS sequence"/>
</dbReference>
<sequence length="166" mass="19437">MAMIGMNSFDIEQTGRVVQVPNNDIARCMYYLSCVCNTVECNEGQIERYTDYENYWKLSPAEHQIVFRLCITLSPDEFEDKIFFQNDAMCGNSGNEFYKIGQVQNRLFVVRSLMVAGRTRRVTNIMTYKQHWMMNNYYGPMSRLADRFNPQRQLMRAIEAADCTIS</sequence>
<reference evidence="1" key="1">
    <citation type="submission" date="2021-02" db="EMBL/GenBank/DDBJ databases">
        <authorList>
            <person name="Nowell W R."/>
        </authorList>
    </citation>
    <scope>NUCLEOTIDE SEQUENCE</scope>
</reference>
<accession>A0A814I953</accession>
<evidence type="ECO:0000313" key="2">
    <source>
        <dbReference type="EMBL" id="CAF1145859.1"/>
    </source>
</evidence>
<dbReference type="OrthoDB" id="661148at2759"/>
<comment type="caution">
    <text evidence="1">The sequence shown here is derived from an EMBL/GenBank/DDBJ whole genome shotgun (WGS) entry which is preliminary data.</text>
</comment>
<dbReference type="EMBL" id="CAJNOR010001453">
    <property type="protein sequence ID" value="CAF1145859.1"/>
    <property type="molecule type" value="Genomic_DNA"/>
</dbReference>
<protein>
    <submittedName>
        <fullName evidence="1">Uncharacterized protein</fullName>
    </submittedName>
</protein>
<dbReference type="AlphaFoldDB" id="A0A814I953"/>
<proteinExistence type="predicted"/>
<evidence type="ECO:0000313" key="4">
    <source>
        <dbReference type="Proteomes" id="UP000663852"/>
    </source>
</evidence>
<name>A0A814I953_ADIRI</name>
<dbReference type="EMBL" id="CAJNOJ010000068">
    <property type="protein sequence ID" value="CAF1021274.1"/>
    <property type="molecule type" value="Genomic_DNA"/>
</dbReference>